<dbReference type="OrthoDB" id="9786971at2"/>
<accession>A0A377R0T3</accession>
<sequence length="265" mass="30133">MNLWTQKSIDLASQSNYLDQLYRVYPMSVNLRRELSESTQNEIRTYLNNKDGKNLLNVLLKQEIFPIKDSYVAYLKRDKTAIERNPATVSRLAGMLIEMGFDEILDKTTVPKETNRQIGPLFKNWISSGALGIPVTTNVEEFLNYQGNIVFNAGDAAMQALAKEYLGYRHNKGLDFIAKFNHQFIIGEAKFLTDFGGHQNAQFNDAVITMRSQLAKTDHSVKTIAILDGVLYIKGKNKMFSDLNNFKDNEVVISAVLLRDYLFSV</sequence>
<dbReference type="REBASE" id="431571">
    <property type="entry name" value="Kpo13336IVP"/>
</dbReference>
<name>A0A377R0T3_9NEIS</name>
<organism evidence="1 2">
    <name type="scientific">Kingella potus</name>
    <dbReference type="NCBI Taxonomy" id="265175"/>
    <lineage>
        <taxon>Bacteria</taxon>
        <taxon>Pseudomonadati</taxon>
        <taxon>Pseudomonadota</taxon>
        <taxon>Betaproteobacteria</taxon>
        <taxon>Neisseriales</taxon>
        <taxon>Neisseriaceae</taxon>
        <taxon>Kingella</taxon>
    </lineage>
</organism>
<dbReference type="InterPro" id="IPR010443">
    <property type="entry name" value="Restrct_endonuc_II_Tsp45I"/>
</dbReference>
<gene>
    <name evidence="1" type="ORF">NCTC13336_01356</name>
</gene>
<reference evidence="1 2" key="1">
    <citation type="submission" date="2018-06" db="EMBL/GenBank/DDBJ databases">
        <authorList>
            <consortium name="Pathogen Informatics"/>
            <person name="Doyle S."/>
        </authorList>
    </citation>
    <scope>NUCLEOTIDE SEQUENCE [LARGE SCALE GENOMIC DNA]</scope>
    <source>
        <strain evidence="1 2">NCTC13336</strain>
    </source>
</reference>
<dbReference type="AlphaFoldDB" id="A0A377R0T3"/>
<keyword evidence="2" id="KW-1185">Reference proteome</keyword>
<evidence type="ECO:0000313" key="2">
    <source>
        <dbReference type="Proteomes" id="UP000254293"/>
    </source>
</evidence>
<proteinExistence type="predicted"/>
<dbReference type="Pfam" id="PF06300">
    <property type="entry name" value="Tsp45I"/>
    <property type="match status" value="1"/>
</dbReference>
<dbReference type="EMBL" id="UGJJ01000002">
    <property type="protein sequence ID" value="STR02480.1"/>
    <property type="molecule type" value="Genomic_DNA"/>
</dbReference>
<dbReference type="RefSeq" id="WP_115308399.1">
    <property type="nucleotide sequence ID" value="NZ_CP091516.1"/>
</dbReference>
<dbReference type="Proteomes" id="UP000254293">
    <property type="component" value="Unassembled WGS sequence"/>
</dbReference>
<evidence type="ECO:0000313" key="1">
    <source>
        <dbReference type="EMBL" id="STR02480.1"/>
    </source>
</evidence>
<protein>
    <submittedName>
        <fullName evidence="1">Tsp45I type II restriction enzyme</fullName>
    </submittedName>
</protein>